<proteinExistence type="predicted"/>
<feature type="transmembrane region" description="Helical" evidence="1">
    <location>
        <begin position="12"/>
        <end position="36"/>
    </location>
</feature>
<accession>A0A919P6H8</accession>
<evidence type="ECO:0000313" key="3">
    <source>
        <dbReference type="Proteomes" id="UP000632740"/>
    </source>
</evidence>
<feature type="transmembrane region" description="Helical" evidence="1">
    <location>
        <begin position="131"/>
        <end position="149"/>
    </location>
</feature>
<sequence length="327" mass="33464">MTTTTPTVPHRLASTLVALVVPLVLTAATVVVALSWRDDLPDPVATHWGPDGPDGSGSLVAFVWSSALAAVLLAAGGWALAFFAGRAATTRRLGTGFSLGFAGFLSTLVLGTLALQRGVADWTAAPPVDGVVLLTLLAGLVLGALGAALTPGDAPHPTSTPVPVDAARLPLAPDERAGWVQHIRSRGVLVVAGVVLVPVLLVAVLVRTPAVVVPAVLVLALLVASMASFTVSVDARGLSVRSGLGWPRQHVPLDEVVRAEVVPVRPFPEFGGWGYRVGRGGRVGIVLRTGEGLLVERTGGRSLVVTVDDAATAAALLNTLADRARVA</sequence>
<keyword evidence="1" id="KW-1133">Transmembrane helix</keyword>
<dbReference type="EMBL" id="BONK01000013">
    <property type="protein sequence ID" value="GIG22858.1"/>
    <property type="molecule type" value="Genomic_DNA"/>
</dbReference>
<evidence type="ECO:0008006" key="4">
    <source>
        <dbReference type="Google" id="ProtNLM"/>
    </source>
</evidence>
<keyword evidence="1" id="KW-0472">Membrane</keyword>
<name>A0A919P6H8_9CELL</name>
<evidence type="ECO:0000256" key="1">
    <source>
        <dbReference type="SAM" id="Phobius"/>
    </source>
</evidence>
<feature type="transmembrane region" description="Helical" evidence="1">
    <location>
        <begin position="96"/>
        <end position="119"/>
    </location>
</feature>
<dbReference type="AlphaFoldDB" id="A0A919P6H8"/>
<keyword evidence="3" id="KW-1185">Reference proteome</keyword>
<feature type="transmembrane region" description="Helical" evidence="1">
    <location>
        <begin position="212"/>
        <end position="233"/>
    </location>
</feature>
<reference evidence="2" key="1">
    <citation type="submission" date="2021-01" db="EMBL/GenBank/DDBJ databases">
        <title>Whole genome shotgun sequence of Cellulomonas chitinilytica NBRC 110799.</title>
        <authorList>
            <person name="Komaki H."/>
            <person name="Tamura T."/>
        </authorList>
    </citation>
    <scope>NUCLEOTIDE SEQUENCE</scope>
    <source>
        <strain evidence="2">NBRC 110799</strain>
    </source>
</reference>
<protein>
    <recommendedName>
        <fullName evidence="4">DUF1648 domain-containing protein</fullName>
    </recommendedName>
</protein>
<dbReference type="Proteomes" id="UP000632740">
    <property type="component" value="Unassembled WGS sequence"/>
</dbReference>
<evidence type="ECO:0000313" key="2">
    <source>
        <dbReference type="EMBL" id="GIG22858.1"/>
    </source>
</evidence>
<dbReference type="RefSeq" id="WP_203757866.1">
    <property type="nucleotide sequence ID" value="NZ_BONK01000013.1"/>
</dbReference>
<feature type="transmembrane region" description="Helical" evidence="1">
    <location>
        <begin position="188"/>
        <end position="206"/>
    </location>
</feature>
<comment type="caution">
    <text evidence="2">The sequence shown here is derived from an EMBL/GenBank/DDBJ whole genome shotgun (WGS) entry which is preliminary data.</text>
</comment>
<keyword evidence="1" id="KW-0812">Transmembrane</keyword>
<organism evidence="2 3">
    <name type="scientific">Cellulomonas chitinilytica</name>
    <dbReference type="NCBI Taxonomy" id="398759"/>
    <lineage>
        <taxon>Bacteria</taxon>
        <taxon>Bacillati</taxon>
        <taxon>Actinomycetota</taxon>
        <taxon>Actinomycetes</taxon>
        <taxon>Micrococcales</taxon>
        <taxon>Cellulomonadaceae</taxon>
        <taxon>Cellulomonas</taxon>
    </lineage>
</organism>
<feature type="transmembrane region" description="Helical" evidence="1">
    <location>
        <begin position="56"/>
        <end position="84"/>
    </location>
</feature>
<gene>
    <name evidence="2" type="ORF">Cch01nite_35820</name>
</gene>